<protein>
    <submittedName>
        <fullName evidence="1">Uncharacterized protein</fullName>
    </submittedName>
</protein>
<organism evidence="1">
    <name type="scientific">marine sediment metagenome</name>
    <dbReference type="NCBI Taxonomy" id="412755"/>
    <lineage>
        <taxon>unclassified sequences</taxon>
        <taxon>metagenomes</taxon>
        <taxon>ecological metagenomes</taxon>
    </lineage>
</organism>
<reference evidence="1" key="1">
    <citation type="journal article" date="2014" name="Front. Microbiol.">
        <title>High frequency of phylogenetically diverse reductive dehalogenase-homologous genes in deep subseafloor sedimentary metagenomes.</title>
        <authorList>
            <person name="Kawai M."/>
            <person name="Futagami T."/>
            <person name="Toyoda A."/>
            <person name="Takaki Y."/>
            <person name="Nishi S."/>
            <person name="Hori S."/>
            <person name="Arai W."/>
            <person name="Tsubouchi T."/>
            <person name="Morono Y."/>
            <person name="Uchiyama I."/>
            <person name="Ito T."/>
            <person name="Fujiyama A."/>
            <person name="Inagaki F."/>
            <person name="Takami H."/>
        </authorList>
    </citation>
    <scope>NUCLEOTIDE SEQUENCE</scope>
    <source>
        <strain evidence="1">Expedition CK06-06</strain>
    </source>
</reference>
<sequence>MSMDAKACPRNYFKTKDNRCVNVTVKPLISDKGINYGVMVKLLKKNLRGYDFNDDWGLYEEEPDAIAKKQGLIREMKEKGVPQNMKSYMRMFGRPYRML</sequence>
<name>X0ZCR5_9ZZZZ</name>
<accession>X0ZCR5</accession>
<proteinExistence type="predicted"/>
<comment type="caution">
    <text evidence="1">The sequence shown here is derived from an EMBL/GenBank/DDBJ whole genome shotgun (WGS) entry which is preliminary data.</text>
</comment>
<dbReference type="EMBL" id="BART01008789">
    <property type="protein sequence ID" value="GAG58123.1"/>
    <property type="molecule type" value="Genomic_DNA"/>
</dbReference>
<evidence type="ECO:0000313" key="1">
    <source>
        <dbReference type="EMBL" id="GAG58123.1"/>
    </source>
</evidence>
<dbReference type="AlphaFoldDB" id="X0ZCR5"/>
<gene>
    <name evidence="1" type="ORF">S01H4_19671</name>
</gene>